<keyword evidence="3" id="KW-1185">Reference proteome</keyword>
<reference evidence="2 3" key="1">
    <citation type="submission" date="2020-02" db="EMBL/GenBank/DDBJ databases">
        <authorList>
            <person name="Ferguson B K."/>
        </authorList>
    </citation>
    <scope>NUCLEOTIDE SEQUENCE [LARGE SCALE GENOMIC DNA]</scope>
</reference>
<evidence type="ECO:0000313" key="2">
    <source>
        <dbReference type="EMBL" id="CAB0001265.1"/>
    </source>
</evidence>
<dbReference type="Proteomes" id="UP000479000">
    <property type="component" value="Unassembled WGS sequence"/>
</dbReference>
<sequence>MVHKARSVRRRDAARPVLRKSVDSGRQRKRAHSGVRTQECFWTNDTGVLILPIDT</sequence>
<organism evidence="2 3">
    <name type="scientific">Nesidiocoris tenuis</name>
    <dbReference type="NCBI Taxonomy" id="355587"/>
    <lineage>
        <taxon>Eukaryota</taxon>
        <taxon>Metazoa</taxon>
        <taxon>Ecdysozoa</taxon>
        <taxon>Arthropoda</taxon>
        <taxon>Hexapoda</taxon>
        <taxon>Insecta</taxon>
        <taxon>Pterygota</taxon>
        <taxon>Neoptera</taxon>
        <taxon>Paraneoptera</taxon>
        <taxon>Hemiptera</taxon>
        <taxon>Heteroptera</taxon>
        <taxon>Panheteroptera</taxon>
        <taxon>Cimicomorpha</taxon>
        <taxon>Miridae</taxon>
        <taxon>Dicyphina</taxon>
        <taxon>Nesidiocoris</taxon>
    </lineage>
</organism>
<dbReference type="EMBL" id="CADCXU010010458">
    <property type="protein sequence ID" value="CAB0001265.1"/>
    <property type="molecule type" value="Genomic_DNA"/>
</dbReference>
<gene>
    <name evidence="2" type="ORF">NTEN_LOCUS7052</name>
</gene>
<proteinExistence type="predicted"/>
<accession>A0A6H5GF88</accession>
<evidence type="ECO:0000256" key="1">
    <source>
        <dbReference type="SAM" id="MobiDB-lite"/>
    </source>
</evidence>
<evidence type="ECO:0000313" key="3">
    <source>
        <dbReference type="Proteomes" id="UP000479000"/>
    </source>
</evidence>
<feature type="compositionally biased region" description="Basic and acidic residues" evidence="1">
    <location>
        <begin position="10"/>
        <end position="26"/>
    </location>
</feature>
<name>A0A6H5GF88_9HEMI</name>
<feature type="region of interest" description="Disordered" evidence="1">
    <location>
        <begin position="1"/>
        <end position="35"/>
    </location>
</feature>
<feature type="non-terminal residue" evidence="2">
    <location>
        <position position="55"/>
    </location>
</feature>
<protein>
    <submittedName>
        <fullName evidence="2">Uncharacterized protein</fullName>
    </submittedName>
</protein>
<dbReference type="AlphaFoldDB" id="A0A6H5GF88"/>